<evidence type="ECO:0000256" key="4">
    <source>
        <dbReference type="ARBA" id="ARBA00022989"/>
    </source>
</evidence>
<reference evidence="7" key="1">
    <citation type="journal article" date="2015" name="Proc. Natl. Acad. Sci. U.S.A.">
        <title>Networks of energetic and metabolic interactions define dynamics in microbial communities.</title>
        <authorList>
            <person name="Embree M."/>
            <person name="Liu J.K."/>
            <person name="Al-Bassam M.M."/>
            <person name="Zengler K."/>
        </authorList>
    </citation>
    <scope>NUCLEOTIDE SEQUENCE</scope>
</reference>
<evidence type="ECO:0000256" key="2">
    <source>
        <dbReference type="ARBA" id="ARBA00022475"/>
    </source>
</evidence>
<feature type="transmembrane region" description="Helical" evidence="6">
    <location>
        <begin position="39"/>
        <end position="63"/>
    </location>
</feature>
<keyword evidence="3 6" id="KW-0812">Transmembrane</keyword>
<evidence type="ECO:0000256" key="1">
    <source>
        <dbReference type="ARBA" id="ARBA00004651"/>
    </source>
</evidence>
<evidence type="ECO:0000313" key="7">
    <source>
        <dbReference type="EMBL" id="KUG27634.1"/>
    </source>
</evidence>
<comment type="subcellular location">
    <subcellularLocation>
        <location evidence="1">Cell membrane</location>
        <topology evidence="1">Multi-pass membrane protein</topology>
    </subcellularLocation>
</comment>
<dbReference type="PANTHER" id="PTHR30086:SF20">
    <property type="entry name" value="ARGININE EXPORTER PROTEIN ARGO-RELATED"/>
    <property type="match status" value="1"/>
</dbReference>
<dbReference type="AlphaFoldDB" id="A0A0W8G3M6"/>
<sequence length="210" mass="22494">MALYFLKGLAIGLIIAMPFGPVGLLCLQRAITMGLRVGLLSGLGAGLADTFYGAVAAFGLTYISDFLTAHHILLQSVGGAFLVLMGIRLYMAKKAPKQIEPSHSHFAGAFASIFFLTLTNPMTFVAFLAIFAGFGLGQAEARVHHAISVVVGVFFGAMVWWVAIALGGKLLRFRLLNQLPKIRKGSGVIIILFGIWAVLDAVFRFPSLLP</sequence>
<dbReference type="Pfam" id="PF01810">
    <property type="entry name" value="LysE"/>
    <property type="match status" value="1"/>
</dbReference>
<keyword evidence="2" id="KW-1003">Cell membrane</keyword>
<accession>A0A0W8G3M6</accession>
<evidence type="ECO:0000256" key="5">
    <source>
        <dbReference type="ARBA" id="ARBA00023136"/>
    </source>
</evidence>
<dbReference type="PANTHER" id="PTHR30086">
    <property type="entry name" value="ARGININE EXPORTER PROTEIN ARGO"/>
    <property type="match status" value="1"/>
</dbReference>
<feature type="transmembrane region" description="Helical" evidence="6">
    <location>
        <begin position="110"/>
        <end position="134"/>
    </location>
</feature>
<proteinExistence type="predicted"/>
<dbReference type="EMBL" id="LNQE01000305">
    <property type="protein sequence ID" value="KUG27634.1"/>
    <property type="molecule type" value="Genomic_DNA"/>
</dbReference>
<dbReference type="InterPro" id="IPR001123">
    <property type="entry name" value="LeuE-type"/>
</dbReference>
<protein>
    <submittedName>
        <fullName evidence="7">Putative threonine efflux protein</fullName>
    </submittedName>
</protein>
<feature type="transmembrane region" description="Helical" evidence="6">
    <location>
        <begin position="69"/>
        <end position="90"/>
    </location>
</feature>
<feature type="transmembrane region" description="Helical" evidence="6">
    <location>
        <begin position="146"/>
        <end position="166"/>
    </location>
</feature>
<evidence type="ECO:0000256" key="3">
    <source>
        <dbReference type="ARBA" id="ARBA00022692"/>
    </source>
</evidence>
<dbReference type="GO" id="GO:0005886">
    <property type="term" value="C:plasma membrane"/>
    <property type="evidence" value="ECO:0007669"/>
    <property type="project" value="UniProtKB-SubCell"/>
</dbReference>
<comment type="caution">
    <text evidence="7">The sequence shown here is derived from an EMBL/GenBank/DDBJ whole genome shotgun (WGS) entry which is preliminary data.</text>
</comment>
<evidence type="ECO:0000256" key="6">
    <source>
        <dbReference type="SAM" id="Phobius"/>
    </source>
</evidence>
<gene>
    <name evidence="7" type="ORF">ASZ90_002511</name>
</gene>
<keyword evidence="5 6" id="KW-0472">Membrane</keyword>
<name>A0A0W8G3M6_9ZZZZ</name>
<feature type="transmembrane region" description="Helical" evidence="6">
    <location>
        <begin position="6"/>
        <end position="27"/>
    </location>
</feature>
<dbReference type="GO" id="GO:0015171">
    <property type="term" value="F:amino acid transmembrane transporter activity"/>
    <property type="evidence" value="ECO:0007669"/>
    <property type="project" value="TreeGrafter"/>
</dbReference>
<feature type="transmembrane region" description="Helical" evidence="6">
    <location>
        <begin position="187"/>
        <end position="205"/>
    </location>
</feature>
<keyword evidence="4 6" id="KW-1133">Transmembrane helix</keyword>
<organism evidence="7">
    <name type="scientific">hydrocarbon metagenome</name>
    <dbReference type="NCBI Taxonomy" id="938273"/>
    <lineage>
        <taxon>unclassified sequences</taxon>
        <taxon>metagenomes</taxon>
        <taxon>ecological metagenomes</taxon>
    </lineage>
</organism>